<evidence type="ECO:0008006" key="3">
    <source>
        <dbReference type="Google" id="ProtNLM"/>
    </source>
</evidence>
<dbReference type="EMBL" id="CM029045">
    <property type="protein sequence ID" value="KAG2595590.1"/>
    <property type="molecule type" value="Genomic_DNA"/>
</dbReference>
<evidence type="ECO:0000313" key="1">
    <source>
        <dbReference type="EMBL" id="KAG2595590.1"/>
    </source>
</evidence>
<keyword evidence="2" id="KW-1185">Reference proteome</keyword>
<dbReference type="Proteomes" id="UP000823388">
    <property type="component" value="Chromosome 5K"/>
</dbReference>
<dbReference type="PANTHER" id="PTHR33103:SF117">
    <property type="entry name" value="DUF674 DOMAIN-CONTAINING PROTEIN"/>
    <property type="match status" value="1"/>
</dbReference>
<gene>
    <name evidence="1" type="ORF">PVAP13_5KG088735</name>
</gene>
<dbReference type="PANTHER" id="PTHR33103">
    <property type="entry name" value="OS01G0153900 PROTEIN"/>
    <property type="match status" value="1"/>
</dbReference>
<sequence>MSTTTSTLRMKLLIDTKANRVVFAEADKDAVDFLFSLLALPVATIVEMLGKGSMPGSFGNLYGSVEKLDDSYVLPGAEKKTVLQPAVVPSAASTSRSSLLLAPSSGRPRSFFRCGNSLIYSSCFSYVTDTRDTRCPSCSSKMNSALKFVAPVAGGSGHDVQKASSSTSAGAAKGLVKEAVTYTVRDDLTVAPMSTISTITLLNTAGVTNFAALLEKTVRLGYAEGLAIVKASLQSKTVLTDVFLGNKRPRGCA</sequence>
<name>A0A8T0SBH3_PANVG</name>
<reference evidence="1" key="1">
    <citation type="submission" date="2020-05" db="EMBL/GenBank/DDBJ databases">
        <title>WGS assembly of Panicum virgatum.</title>
        <authorList>
            <person name="Lovell J.T."/>
            <person name="Jenkins J."/>
            <person name="Shu S."/>
            <person name="Juenger T.E."/>
            <person name="Schmutz J."/>
        </authorList>
    </citation>
    <scope>NUCLEOTIDE SEQUENCE</scope>
    <source>
        <strain evidence="1">AP13</strain>
    </source>
</reference>
<proteinExistence type="predicted"/>
<dbReference type="Pfam" id="PF05056">
    <property type="entry name" value="DUF674"/>
    <property type="match status" value="1"/>
</dbReference>
<dbReference type="AlphaFoldDB" id="A0A8T0SBH3"/>
<comment type="caution">
    <text evidence="1">The sequence shown here is derived from an EMBL/GenBank/DDBJ whole genome shotgun (WGS) entry which is preliminary data.</text>
</comment>
<accession>A0A8T0SBH3</accession>
<dbReference type="OrthoDB" id="2014278at2759"/>
<dbReference type="InterPro" id="IPR007750">
    <property type="entry name" value="DUF674"/>
</dbReference>
<organism evidence="1 2">
    <name type="scientific">Panicum virgatum</name>
    <name type="common">Blackwell switchgrass</name>
    <dbReference type="NCBI Taxonomy" id="38727"/>
    <lineage>
        <taxon>Eukaryota</taxon>
        <taxon>Viridiplantae</taxon>
        <taxon>Streptophyta</taxon>
        <taxon>Embryophyta</taxon>
        <taxon>Tracheophyta</taxon>
        <taxon>Spermatophyta</taxon>
        <taxon>Magnoliopsida</taxon>
        <taxon>Liliopsida</taxon>
        <taxon>Poales</taxon>
        <taxon>Poaceae</taxon>
        <taxon>PACMAD clade</taxon>
        <taxon>Panicoideae</taxon>
        <taxon>Panicodae</taxon>
        <taxon>Paniceae</taxon>
        <taxon>Panicinae</taxon>
        <taxon>Panicum</taxon>
        <taxon>Panicum sect. Hiantes</taxon>
    </lineage>
</organism>
<evidence type="ECO:0000313" key="2">
    <source>
        <dbReference type="Proteomes" id="UP000823388"/>
    </source>
</evidence>
<protein>
    <recommendedName>
        <fullName evidence="3">DUF674 family protein</fullName>
    </recommendedName>
</protein>